<dbReference type="SUPFAM" id="SSF52821">
    <property type="entry name" value="Rhodanese/Cell cycle control phosphatase"/>
    <property type="match status" value="1"/>
</dbReference>
<protein>
    <recommendedName>
        <fullName evidence="2">Rhodanese domain-containing protein</fullName>
    </recommendedName>
</protein>
<dbReference type="SMART" id="SM00450">
    <property type="entry name" value="RHOD"/>
    <property type="match status" value="1"/>
</dbReference>
<accession>A0A9P1HE29</accession>
<evidence type="ECO:0000313" key="4">
    <source>
        <dbReference type="Proteomes" id="UP000838763"/>
    </source>
</evidence>
<feature type="compositionally biased region" description="Polar residues" evidence="1">
    <location>
        <begin position="257"/>
        <end position="303"/>
    </location>
</feature>
<feature type="domain" description="Rhodanese" evidence="2">
    <location>
        <begin position="336"/>
        <end position="439"/>
    </location>
</feature>
<feature type="region of interest" description="Disordered" evidence="1">
    <location>
        <begin position="525"/>
        <end position="546"/>
    </location>
</feature>
<feature type="compositionally biased region" description="Pro residues" evidence="1">
    <location>
        <begin position="166"/>
        <end position="187"/>
    </location>
</feature>
<comment type="caution">
    <text evidence="3">The sequence shown here is derived from an EMBL/GenBank/DDBJ whole genome shotgun (WGS) entry which is preliminary data.</text>
</comment>
<evidence type="ECO:0000256" key="1">
    <source>
        <dbReference type="SAM" id="MobiDB-lite"/>
    </source>
</evidence>
<reference evidence="3" key="1">
    <citation type="submission" date="2022-11" db="EMBL/GenBank/DDBJ databases">
        <authorList>
            <person name="Scott C."/>
            <person name="Bruce N."/>
        </authorList>
    </citation>
    <scope>NUCLEOTIDE SEQUENCE</scope>
</reference>
<sequence>MCFCNPEMEQRFFKNADLQHCGILVIPTDQLSPRPMYVASNGANGFAGSYGGGKLGGGQPSSRGPLPHISDLTSVSAGVDPNLPIRKLLEAGDGCMRQADTWVTFNRPDLALQEYIRGYIIAIQIIPHHKETADAKFEKIKEDIKADNERTGVQPVQKGATRPESPRSPPPPPPPPNHPPPPSPPRQKPAVQPKPQALHGNSIQSNSLHRRADSADLNARFANLRAPSTQPQPPQQDPRIKTLPKVPDAIYSPARGTVTSEDAQLPSSTPRGLFSRTGSSTSITGPRNGSVTSLAQQSTTNGIRSARGSVESKPPMLIPETPAITPEQLYDLMRSRSGDILLIDVRSREDFESGHILSQHTICIEPSVLLRENISAGDIGESNVLAPLEEQRTFERRDKFELVVLYDEDSKMIPYLRNAPKLLEGGLDAWVDLMGPNSLRTLASGKTSAAALGVPSWSLGASGPKPKAFGARRLSTYKVKPLRPDEVKQWEETIRKEDMDVEQSPNFVRSTEDFLRRFPPVLLEQESMTSSSPSGPDGLPRVPSSINDQLAKYDELPVPQRVLPRPFLDLVTAA</sequence>
<dbReference type="AlphaFoldDB" id="A0A9P1HE29"/>
<keyword evidence="4" id="KW-1185">Reference proteome</keyword>
<organism evidence="3 4">
    <name type="scientific">Parascedosporium putredinis</name>
    <dbReference type="NCBI Taxonomy" id="1442378"/>
    <lineage>
        <taxon>Eukaryota</taxon>
        <taxon>Fungi</taxon>
        <taxon>Dikarya</taxon>
        <taxon>Ascomycota</taxon>
        <taxon>Pezizomycotina</taxon>
        <taxon>Sordariomycetes</taxon>
        <taxon>Hypocreomycetidae</taxon>
        <taxon>Microascales</taxon>
        <taxon>Microascaceae</taxon>
        <taxon>Parascedosporium</taxon>
    </lineage>
</organism>
<dbReference type="Gene3D" id="3.40.250.10">
    <property type="entry name" value="Rhodanese-like domain"/>
    <property type="match status" value="1"/>
</dbReference>
<gene>
    <name evidence="3" type="ORF">PPNO1_LOCUS9485</name>
</gene>
<feature type="region of interest" description="Disordered" evidence="1">
    <location>
        <begin position="144"/>
        <end position="210"/>
    </location>
</feature>
<name>A0A9P1HE29_9PEZI</name>
<dbReference type="EMBL" id="CALLCH030000021">
    <property type="protein sequence ID" value="CAI4219944.1"/>
    <property type="molecule type" value="Genomic_DNA"/>
</dbReference>
<dbReference type="OrthoDB" id="292964at2759"/>
<feature type="region of interest" description="Disordered" evidence="1">
    <location>
        <begin position="250"/>
        <end position="321"/>
    </location>
</feature>
<dbReference type="InterPro" id="IPR036873">
    <property type="entry name" value="Rhodanese-like_dom_sf"/>
</dbReference>
<evidence type="ECO:0000313" key="3">
    <source>
        <dbReference type="EMBL" id="CAI4219944.1"/>
    </source>
</evidence>
<dbReference type="InterPro" id="IPR001763">
    <property type="entry name" value="Rhodanese-like_dom"/>
</dbReference>
<dbReference type="Pfam" id="PF00581">
    <property type="entry name" value="Rhodanese"/>
    <property type="match status" value="1"/>
</dbReference>
<dbReference type="Proteomes" id="UP000838763">
    <property type="component" value="Unassembled WGS sequence"/>
</dbReference>
<evidence type="ECO:0000259" key="2">
    <source>
        <dbReference type="PROSITE" id="PS50206"/>
    </source>
</evidence>
<dbReference type="PROSITE" id="PS50206">
    <property type="entry name" value="RHODANESE_3"/>
    <property type="match status" value="1"/>
</dbReference>
<proteinExistence type="predicted"/>